<sequence length="386" mass="43010">MKINLRQPKYILPLLALPFLCLFFYVYHSSASKNKKQVKHEAGFNSTVADVSPDIKKRNLENKLDAYRDRYKNADGNSAVSPIPSEAPGNGGMSTATRQKRQLDSIDSVMKQRFIMPTSKTQIPKSTYNSHDQQMADALNLISHQQKSLPPLNSGTAQPGEKDPMELFKKQMAYMDSIKKLGDPNYQKEQQEAKLKAAQKKAEDQTLSVVKFSESTDEFNTIKPQKDQSFITAMIDESITGYAGSRIRLRLLEPIVAGKVTVPKDSYLYALISGFSGQRVVLTVRSILYNGQLLPVKLDIYDQDGLPGLYVPDSQFRDFTKDLGTNSIQGVSIDNGSGSGSQFLMSTASKLFQSTSTAIASAIRKNKAKIKYNSYIYLIDTKNLNQ</sequence>
<dbReference type="STRING" id="551995.SAMN05192574_101703"/>
<proteinExistence type="predicted"/>
<feature type="region of interest" description="Disordered" evidence="1">
    <location>
        <begin position="73"/>
        <end position="96"/>
    </location>
</feature>
<evidence type="ECO:0000313" key="4">
    <source>
        <dbReference type="Proteomes" id="UP000198942"/>
    </source>
</evidence>
<dbReference type="Pfam" id="PF12508">
    <property type="entry name" value="Transposon_TraM"/>
    <property type="match status" value="1"/>
</dbReference>
<evidence type="ECO:0000259" key="2">
    <source>
        <dbReference type="Pfam" id="PF12508"/>
    </source>
</evidence>
<dbReference type="InterPro" id="IPR055407">
    <property type="entry name" value="TraM_C"/>
</dbReference>
<keyword evidence="4" id="KW-1185">Reference proteome</keyword>
<gene>
    <name evidence="3" type="ORF">SAMN05192574_101703</name>
</gene>
<evidence type="ECO:0000256" key="1">
    <source>
        <dbReference type="SAM" id="MobiDB-lite"/>
    </source>
</evidence>
<reference evidence="4" key="1">
    <citation type="submission" date="2016-10" db="EMBL/GenBank/DDBJ databases">
        <authorList>
            <person name="Varghese N."/>
            <person name="Submissions S."/>
        </authorList>
    </citation>
    <scope>NUCLEOTIDE SEQUENCE [LARGE SCALE GENOMIC DNA]</scope>
    <source>
        <strain evidence="4">Gh-48</strain>
    </source>
</reference>
<dbReference type="NCBIfam" id="TIGR03779">
    <property type="entry name" value="Bac_Flav_CT_M"/>
    <property type="match status" value="1"/>
</dbReference>
<dbReference type="OrthoDB" id="1453786at2"/>
<dbReference type="Proteomes" id="UP000198942">
    <property type="component" value="Unassembled WGS sequence"/>
</dbReference>
<name>A0A1H8AZL0_9SPHI</name>
<accession>A0A1H8AZL0</accession>
<protein>
    <submittedName>
        <fullName evidence="3">Bacteroides conjugative transposon TraM protein</fullName>
    </submittedName>
</protein>
<dbReference type="RefSeq" id="WP_091207662.1">
    <property type="nucleotide sequence ID" value="NZ_FOCL01000001.1"/>
</dbReference>
<evidence type="ECO:0000313" key="3">
    <source>
        <dbReference type="EMBL" id="SEM75329.1"/>
    </source>
</evidence>
<organism evidence="3 4">
    <name type="scientific">Mucilaginibacter gossypiicola</name>
    <dbReference type="NCBI Taxonomy" id="551995"/>
    <lineage>
        <taxon>Bacteria</taxon>
        <taxon>Pseudomonadati</taxon>
        <taxon>Bacteroidota</taxon>
        <taxon>Sphingobacteriia</taxon>
        <taxon>Sphingobacteriales</taxon>
        <taxon>Sphingobacteriaceae</taxon>
        <taxon>Mucilaginibacter</taxon>
    </lineage>
</organism>
<dbReference type="AlphaFoldDB" id="A0A1H8AZL0"/>
<dbReference type="InterPro" id="IPR022187">
    <property type="entry name" value="Conjug_transposon_TraM"/>
</dbReference>
<feature type="domain" description="Conjugative transposon TraM C-terminal" evidence="2">
    <location>
        <begin position="231"/>
        <end position="378"/>
    </location>
</feature>
<dbReference type="EMBL" id="FOCL01000001">
    <property type="protein sequence ID" value="SEM75329.1"/>
    <property type="molecule type" value="Genomic_DNA"/>
</dbReference>